<dbReference type="HOGENOM" id="CLU_055261_2_1_4"/>
<sequence>MNQIQEYELKLGDEQWSQLEPILIGRPGGPGMCAKDNRLFIEAILWVVSNKALWHSVPPQFGKWNATYMRFRRWTESNFWRFLLQSRIQDPDLLRMLTEIADYADLYSQRREWRLYRRNHKKLYAREIA</sequence>
<dbReference type="EMBL" id="CP009962">
    <property type="protein sequence ID" value="AIY41681.1"/>
    <property type="molecule type" value="Genomic_DNA"/>
</dbReference>
<reference evidence="3" key="1">
    <citation type="journal article" date="2014" name="Soil Biol. Biochem.">
        <title>Structure and function of bacterial communities in ageing soils: Insights from the Mendocino ecological staircase.</title>
        <authorList>
            <person name="Uroz S."/>
            <person name="Tech J.J."/>
            <person name="Sawaya N.A."/>
            <person name="Frey-Klett P."/>
            <person name="Leveau J.H.J."/>
        </authorList>
    </citation>
    <scope>NUCLEOTIDE SEQUENCE [LARGE SCALE GENOMIC DNA]</scope>
    <source>
        <strain evidence="3">Cal35</strain>
    </source>
</reference>
<dbReference type="InterPro" id="IPR025161">
    <property type="entry name" value="IS402-like_dom"/>
</dbReference>
<gene>
    <name evidence="2" type="ORF">LT85_2523</name>
</gene>
<accession>A0A0A1FAY5</accession>
<dbReference type="KEGG" id="care:LT85_2523"/>
<keyword evidence="3" id="KW-1185">Reference proteome</keyword>
<dbReference type="PANTHER" id="PTHR46637:SF1">
    <property type="entry name" value="BLL5188 PROTEIN"/>
    <property type="match status" value="1"/>
</dbReference>
<name>A0A0A1FAY5_9BURK</name>
<protein>
    <submittedName>
        <fullName evidence="2">Mobile element protein</fullName>
    </submittedName>
</protein>
<evidence type="ECO:0000313" key="3">
    <source>
        <dbReference type="Proteomes" id="UP000030302"/>
    </source>
</evidence>
<proteinExistence type="predicted"/>
<dbReference type="AlphaFoldDB" id="A0A0A1FAY5"/>
<dbReference type="OrthoDB" id="9777326at2"/>
<dbReference type="PANTHER" id="PTHR46637">
    <property type="entry name" value="TIS1421-TRANSPOSASE PROTEIN A"/>
    <property type="match status" value="1"/>
</dbReference>
<dbReference type="Proteomes" id="UP000030302">
    <property type="component" value="Chromosome"/>
</dbReference>
<organism evidence="2 3">
    <name type="scientific">Collimonas arenae</name>
    <dbReference type="NCBI Taxonomy" id="279058"/>
    <lineage>
        <taxon>Bacteria</taxon>
        <taxon>Pseudomonadati</taxon>
        <taxon>Pseudomonadota</taxon>
        <taxon>Betaproteobacteria</taxon>
        <taxon>Burkholderiales</taxon>
        <taxon>Oxalobacteraceae</taxon>
        <taxon>Collimonas</taxon>
    </lineage>
</organism>
<evidence type="ECO:0000259" key="1">
    <source>
        <dbReference type="Pfam" id="PF13340"/>
    </source>
</evidence>
<dbReference type="Pfam" id="PF13340">
    <property type="entry name" value="DUF4096"/>
    <property type="match status" value="1"/>
</dbReference>
<dbReference type="RefSeq" id="WP_052135126.1">
    <property type="nucleotide sequence ID" value="NZ_CP009962.1"/>
</dbReference>
<evidence type="ECO:0000313" key="2">
    <source>
        <dbReference type="EMBL" id="AIY41681.1"/>
    </source>
</evidence>
<feature type="domain" description="Insertion element IS402-like" evidence="1">
    <location>
        <begin position="11"/>
        <end position="81"/>
    </location>
</feature>
<dbReference type="InterPro" id="IPR052909">
    <property type="entry name" value="Transposase_6_like"/>
</dbReference>